<name>A0A1H8YPM3_9PSEU</name>
<dbReference type="STRING" id="394193.SAMN04489732_13636"/>
<reference evidence="1 2" key="1">
    <citation type="submission" date="2016-10" db="EMBL/GenBank/DDBJ databases">
        <authorList>
            <person name="de Groot N.N."/>
        </authorList>
    </citation>
    <scope>NUCLEOTIDE SEQUENCE [LARGE SCALE GENOMIC DNA]</scope>
    <source>
        <strain evidence="1 2">DSM 44993</strain>
    </source>
</reference>
<organism evidence="1 2">
    <name type="scientific">Amycolatopsis saalfeldensis</name>
    <dbReference type="NCBI Taxonomy" id="394193"/>
    <lineage>
        <taxon>Bacteria</taxon>
        <taxon>Bacillati</taxon>
        <taxon>Actinomycetota</taxon>
        <taxon>Actinomycetes</taxon>
        <taxon>Pseudonocardiales</taxon>
        <taxon>Pseudonocardiaceae</taxon>
        <taxon>Amycolatopsis</taxon>
    </lineage>
</organism>
<dbReference type="RefSeq" id="WP_091629139.1">
    <property type="nucleotide sequence ID" value="NZ_FOEF01000036.1"/>
</dbReference>
<accession>A0A1H8YPM3</accession>
<evidence type="ECO:0000313" key="2">
    <source>
        <dbReference type="Proteomes" id="UP000198582"/>
    </source>
</evidence>
<sequence>MSTDEPRPAEAAADVPKPLLPERMVSEQEYRAYHAKTFDQPERLVADLALWRVMRTRPGWRTGYVGEHGGDVWTYDLSFGGRHLLVHDLLDKGLVTLRVGIQPDRSVRIGHCGVHTGCAQHAVREDWCPVDAPKLPDLLDAAERAAREIDRDAVAGCLVWGECGMWGTERFWWGEFGEPDATLGATDNAEADYAAETTAMNELAAAGFQLVHADGPVDAPERLTYVRTAGERADFVYLALNEGAYSMAARYPLEAAPTTFAEASGEHVPPAEETAKPGSIVDVIAEVLRWSRG</sequence>
<gene>
    <name evidence="1" type="ORF">SAMN04489732_13636</name>
</gene>
<evidence type="ECO:0000313" key="1">
    <source>
        <dbReference type="EMBL" id="SEP54079.1"/>
    </source>
</evidence>
<dbReference type="AlphaFoldDB" id="A0A1H8YPM3"/>
<proteinExistence type="predicted"/>
<keyword evidence="2" id="KW-1185">Reference proteome</keyword>
<protein>
    <submittedName>
        <fullName evidence="1">Uncharacterized protein</fullName>
    </submittedName>
</protein>
<dbReference type="EMBL" id="FOEF01000036">
    <property type="protein sequence ID" value="SEP54079.1"/>
    <property type="molecule type" value="Genomic_DNA"/>
</dbReference>
<dbReference type="Proteomes" id="UP000198582">
    <property type="component" value="Unassembled WGS sequence"/>
</dbReference>